<gene>
    <name evidence="14" type="ORF">M422DRAFT_208441</name>
</gene>
<name>A0A0C9VZX4_SPHS4</name>
<keyword evidence="7 10" id="KW-0539">Nucleus</keyword>
<feature type="domain" description="Kinetochore protein Ndc80 CH" evidence="13">
    <location>
        <begin position="122"/>
        <end position="246"/>
    </location>
</feature>
<dbReference type="InterPro" id="IPR038273">
    <property type="entry name" value="Ndc80_sf"/>
</dbReference>
<comment type="function">
    <text evidence="10">Acts as a component of the essential kinetochore-associated NDC80 complex, which is required for chromosome segregation and spindle checkpoint activity.</text>
</comment>
<evidence type="ECO:0000256" key="10">
    <source>
        <dbReference type="RuleBase" id="RU368072"/>
    </source>
</evidence>
<protein>
    <recommendedName>
        <fullName evidence="10">Kinetochore protein NDC80</fullName>
    </recommendedName>
</protein>
<dbReference type="GO" id="GO:0005634">
    <property type="term" value="C:nucleus"/>
    <property type="evidence" value="ECO:0007669"/>
    <property type="project" value="UniProtKB-SubCell"/>
</dbReference>
<keyword evidence="3 10" id="KW-0132">Cell division</keyword>
<organism evidence="14 15">
    <name type="scientific">Sphaerobolus stellatus (strain SS14)</name>
    <dbReference type="NCBI Taxonomy" id="990650"/>
    <lineage>
        <taxon>Eukaryota</taxon>
        <taxon>Fungi</taxon>
        <taxon>Dikarya</taxon>
        <taxon>Basidiomycota</taxon>
        <taxon>Agaricomycotina</taxon>
        <taxon>Agaricomycetes</taxon>
        <taxon>Phallomycetidae</taxon>
        <taxon>Geastrales</taxon>
        <taxon>Sphaerobolaceae</taxon>
        <taxon>Sphaerobolus</taxon>
    </lineage>
</organism>
<keyword evidence="15" id="KW-1185">Reference proteome</keyword>
<feature type="region of interest" description="Disordered" evidence="12">
    <location>
        <begin position="98"/>
        <end position="129"/>
    </location>
</feature>
<keyword evidence="8 10" id="KW-0131">Cell cycle</keyword>
<keyword evidence="5 10" id="KW-0995">Kinetochore</keyword>
<reference evidence="14 15" key="1">
    <citation type="submission" date="2014-06" db="EMBL/GenBank/DDBJ databases">
        <title>Evolutionary Origins and Diversification of the Mycorrhizal Mutualists.</title>
        <authorList>
            <consortium name="DOE Joint Genome Institute"/>
            <consortium name="Mycorrhizal Genomics Consortium"/>
            <person name="Kohler A."/>
            <person name="Kuo A."/>
            <person name="Nagy L.G."/>
            <person name="Floudas D."/>
            <person name="Copeland A."/>
            <person name="Barry K.W."/>
            <person name="Cichocki N."/>
            <person name="Veneault-Fourrey C."/>
            <person name="LaButti K."/>
            <person name="Lindquist E.A."/>
            <person name="Lipzen A."/>
            <person name="Lundell T."/>
            <person name="Morin E."/>
            <person name="Murat C."/>
            <person name="Riley R."/>
            <person name="Ohm R."/>
            <person name="Sun H."/>
            <person name="Tunlid A."/>
            <person name="Henrissat B."/>
            <person name="Grigoriev I.V."/>
            <person name="Hibbett D.S."/>
            <person name="Martin F."/>
        </authorList>
    </citation>
    <scope>NUCLEOTIDE SEQUENCE [LARGE SCALE GENOMIC DNA]</scope>
    <source>
        <strain evidence="14 15">SS14</strain>
    </source>
</reference>
<evidence type="ECO:0000256" key="8">
    <source>
        <dbReference type="ARBA" id="ARBA00023306"/>
    </source>
</evidence>
<feature type="region of interest" description="Disordered" evidence="12">
    <location>
        <begin position="1"/>
        <end position="79"/>
    </location>
</feature>
<dbReference type="OrthoDB" id="7459479at2759"/>
<dbReference type="HOGENOM" id="CLU_012583_1_1_1"/>
<dbReference type="InterPro" id="IPR055260">
    <property type="entry name" value="Ndc80_CH"/>
</dbReference>
<evidence type="ECO:0000256" key="11">
    <source>
        <dbReference type="SAM" id="Coils"/>
    </source>
</evidence>
<sequence length="664" mass="75663">MEHRQTLYSAADPAGNARLNPQMPSSVAKNPPTSLGASTLGQVNNRQSNLPNPRQSLLPNPRQSMLPNPRQSMLPSGSQNMNPLLMSVQRPGVGDVFGKTPLSQRQNRRTLHGRQSMAPGASLASMSQPVKDGRLIRDKTFQQIATRQIHKFLNDGQFPGGATMKMLQSPTSKEYQAVFRWLFEILDPCYVLCKGGKTFEDEIIPTLKYHRYPAADAIKPSWFKAIASMHAWPSMLAVLHWMTLLCIVKTSYAGSDDPTVQNKALIPEVFGEEHNNTLAFEYYVEAYYAFLQGSDDFTEQDQELEERYARRNQAIFEERDQLQEELRQLQKEYDQATAAPAPITRLKADNANLKRDQMKFTSVNAHHRGKSEKYREAVKTLQSEIGALETNLQKLHNENEDLARKVKEQNLSPQEVTRMNTEHDTLQRTLIEMRRKVAETQHAYHNLEVALANRLSDVEHAVDDYMKLVWRLDPHQQDPAVTSNIDFTLTLDVAKDDPKKLVIGEDIRRTITPALIALTTSKREDRTKADNEFDRIEFSMERLTTECENLEQETNNVEARTNVLVEQADALRKAAQDDAHMNNTEATRLERELAQARAAAKSNGISAKVRLQALEIAYTEQVEKMDRLREETVKAIIKSSNEMCNFKEQVTEHIQHLRQFAEDN</sequence>
<dbReference type="Gene3D" id="1.10.418.30">
    <property type="entry name" value="Ncd80 complex, Ncd80 subunit"/>
    <property type="match status" value="1"/>
</dbReference>
<evidence type="ECO:0000256" key="2">
    <source>
        <dbReference type="ARBA" id="ARBA00022454"/>
    </source>
</evidence>
<keyword evidence="4 10" id="KW-0498">Mitosis</keyword>
<keyword evidence="2 10" id="KW-0158">Chromosome</keyword>
<evidence type="ECO:0000256" key="5">
    <source>
        <dbReference type="ARBA" id="ARBA00022838"/>
    </source>
</evidence>
<feature type="coiled-coil region" evidence="11">
    <location>
        <begin position="371"/>
        <end position="412"/>
    </location>
</feature>
<evidence type="ECO:0000256" key="4">
    <source>
        <dbReference type="ARBA" id="ARBA00022776"/>
    </source>
</evidence>
<dbReference type="GO" id="GO:0031262">
    <property type="term" value="C:Ndc80 complex"/>
    <property type="evidence" value="ECO:0007669"/>
    <property type="project" value="UniProtKB-UniRule"/>
</dbReference>
<dbReference type="PANTHER" id="PTHR10643">
    <property type="entry name" value="KINETOCHORE PROTEIN NDC80"/>
    <property type="match status" value="1"/>
</dbReference>
<comment type="subcellular location">
    <subcellularLocation>
        <location evidence="10">Chromosome</location>
        <location evidence="10">Centromere</location>
        <location evidence="10">Kinetochore</location>
    </subcellularLocation>
    <subcellularLocation>
        <location evidence="10">Nucleus</location>
    </subcellularLocation>
</comment>
<proteinExistence type="inferred from homology"/>
<keyword evidence="9 10" id="KW-0137">Centromere</keyword>
<evidence type="ECO:0000256" key="6">
    <source>
        <dbReference type="ARBA" id="ARBA00023054"/>
    </source>
</evidence>
<evidence type="ECO:0000256" key="3">
    <source>
        <dbReference type="ARBA" id="ARBA00022618"/>
    </source>
</evidence>
<comment type="subunit">
    <text evidence="10">Component of the NDC80 complex.</text>
</comment>
<evidence type="ECO:0000256" key="12">
    <source>
        <dbReference type="SAM" id="MobiDB-lite"/>
    </source>
</evidence>
<evidence type="ECO:0000259" key="13">
    <source>
        <dbReference type="Pfam" id="PF03801"/>
    </source>
</evidence>
<dbReference type="Proteomes" id="UP000054279">
    <property type="component" value="Unassembled WGS sequence"/>
</dbReference>
<keyword evidence="6 11" id="KW-0175">Coiled coil</keyword>
<dbReference type="GO" id="GO:0051315">
    <property type="term" value="P:attachment of mitotic spindle microtubules to kinetochore"/>
    <property type="evidence" value="ECO:0007669"/>
    <property type="project" value="UniProtKB-UniRule"/>
</dbReference>
<dbReference type="Pfam" id="PF03801">
    <property type="entry name" value="Ndc80_HEC"/>
    <property type="match status" value="1"/>
</dbReference>
<evidence type="ECO:0000256" key="9">
    <source>
        <dbReference type="ARBA" id="ARBA00023328"/>
    </source>
</evidence>
<dbReference type="EMBL" id="KN837119">
    <property type="protein sequence ID" value="KIJ44151.1"/>
    <property type="molecule type" value="Genomic_DNA"/>
</dbReference>
<feature type="coiled-coil region" evidence="11">
    <location>
        <begin position="533"/>
        <end position="567"/>
    </location>
</feature>
<evidence type="ECO:0000313" key="14">
    <source>
        <dbReference type="EMBL" id="KIJ44151.1"/>
    </source>
</evidence>
<feature type="coiled-coil region" evidence="11">
    <location>
        <begin position="305"/>
        <end position="339"/>
    </location>
</feature>
<accession>A0A0C9VZX4</accession>
<dbReference type="PANTHER" id="PTHR10643:SF2">
    <property type="entry name" value="KINETOCHORE PROTEIN NDC80 HOMOLOG"/>
    <property type="match status" value="1"/>
</dbReference>
<evidence type="ECO:0000313" key="15">
    <source>
        <dbReference type="Proteomes" id="UP000054279"/>
    </source>
</evidence>
<dbReference type="AlphaFoldDB" id="A0A0C9VZX4"/>
<dbReference type="GO" id="GO:0051301">
    <property type="term" value="P:cell division"/>
    <property type="evidence" value="ECO:0007669"/>
    <property type="project" value="UniProtKB-UniRule"/>
</dbReference>
<comment type="similarity">
    <text evidence="1 10">Belongs to the NDC80/HEC1 family.</text>
</comment>
<evidence type="ECO:0000256" key="7">
    <source>
        <dbReference type="ARBA" id="ARBA00023242"/>
    </source>
</evidence>
<feature type="compositionally biased region" description="Polar residues" evidence="12">
    <location>
        <begin position="22"/>
        <end position="79"/>
    </location>
</feature>
<evidence type="ECO:0000256" key="1">
    <source>
        <dbReference type="ARBA" id="ARBA00007050"/>
    </source>
</evidence>
<dbReference type="InterPro" id="IPR005550">
    <property type="entry name" value="Kinetochore_Ndc80"/>
</dbReference>
<dbReference type="Gene3D" id="6.10.250.1950">
    <property type="match status" value="1"/>
</dbReference>